<organism evidence="2 3">
    <name type="scientific">Dorea longicatena</name>
    <dbReference type="NCBI Taxonomy" id="88431"/>
    <lineage>
        <taxon>Bacteria</taxon>
        <taxon>Bacillati</taxon>
        <taxon>Bacillota</taxon>
        <taxon>Clostridia</taxon>
        <taxon>Lachnospirales</taxon>
        <taxon>Lachnospiraceae</taxon>
        <taxon>Dorea</taxon>
    </lineage>
</organism>
<dbReference type="AlphaFoldDB" id="A0A173T3D6"/>
<dbReference type="OrthoDB" id="1905143at2"/>
<keyword evidence="1" id="KW-1133">Transmembrane helix</keyword>
<feature type="transmembrane region" description="Helical" evidence="1">
    <location>
        <begin position="84"/>
        <end position="105"/>
    </location>
</feature>
<keyword evidence="1" id="KW-0812">Transmembrane</keyword>
<keyword evidence="1" id="KW-0472">Membrane</keyword>
<gene>
    <name evidence="2" type="ORF">ERS852573_01333</name>
</gene>
<feature type="transmembrane region" description="Helical" evidence="1">
    <location>
        <begin position="111"/>
        <end position="133"/>
    </location>
</feature>
<proteinExistence type="predicted"/>
<evidence type="ECO:0000313" key="3">
    <source>
        <dbReference type="Proteomes" id="UP000095597"/>
    </source>
</evidence>
<sequence length="179" mass="20536">MKIQTKQKYVLLAGMTGFVLGICSANLWMKEYILDIGIFNQFFLEQYNRLEIVYEEYFWYLIKNRGVFLLILTAAAGTRYRKSAVILTVIWLGFCVGMVICAAIARLGIKGIVLCVIAVMPQGVFYILSGILLFEYMLEYPVVRWNSGKTIKLIMLVLLGMITECYVNPVIIRMFLKTL</sequence>
<feature type="transmembrane region" description="Helical" evidence="1">
    <location>
        <begin position="9"/>
        <end position="29"/>
    </location>
</feature>
<protein>
    <submittedName>
        <fullName evidence="2">Stage II sporulation protein M</fullName>
    </submittedName>
</protein>
<name>A0A173T3D6_9FIRM</name>
<reference evidence="2 3" key="1">
    <citation type="submission" date="2015-09" db="EMBL/GenBank/DDBJ databases">
        <authorList>
            <consortium name="Pathogen Informatics"/>
        </authorList>
    </citation>
    <scope>NUCLEOTIDE SEQUENCE [LARGE SCALE GENOMIC DNA]</scope>
    <source>
        <strain evidence="2 3">2789STDY5834961</strain>
    </source>
</reference>
<dbReference type="RefSeq" id="WP_055214022.1">
    <property type="nucleotide sequence ID" value="NZ_CP094679.1"/>
</dbReference>
<evidence type="ECO:0000256" key="1">
    <source>
        <dbReference type="SAM" id="Phobius"/>
    </source>
</evidence>
<dbReference type="EMBL" id="CYXO01000006">
    <property type="protein sequence ID" value="CUM96405.1"/>
    <property type="molecule type" value="Genomic_DNA"/>
</dbReference>
<feature type="transmembrane region" description="Helical" evidence="1">
    <location>
        <begin position="153"/>
        <end position="176"/>
    </location>
</feature>
<evidence type="ECO:0000313" key="2">
    <source>
        <dbReference type="EMBL" id="CUM96405.1"/>
    </source>
</evidence>
<accession>A0A173T3D6</accession>
<dbReference type="Proteomes" id="UP000095597">
    <property type="component" value="Unassembled WGS sequence"/>
</dbReference>